<gene>
    <name evidence="1" type="ORF">HW347_01205</name>
</gene>
<dbReference type="RefSeq" id="WP_214610137.1">
    <property type="nucleotide sequence ID" value="NZ_JACATN010000001.1"/>
</dbReference>
<dbReference type="EMBL" id="JACATN010000001">
    <property type="protein sequence ID" value="MBT2159858.1"/>
    <property type="molecule type" value="Genomic_DNA"/>
</dbReference>
<evidence type="ECO:0000313" key="1">
    <source>
        <dbReference type="EMBL" id="MBT2159858.1"/>
    </source>
</evidence>
<evidence type="ECO:0008006" key="3">
    <source>
        <dbReference type="Google" id="ProtNLM"/>
    </source>
</evidence>
<keyword evidence="2" id="KW-1185">Reference proteome</keyword>
<sequence length="239" mass="27472">MRSVIFFILLLITVSCSSDLENQDVTLKDALMDKTSVVDNVIACAASNENDDLVSVFFYPRDGVSNIRYYETKDLDVSKNDYNQYYRLDIASFEVFNGYLRKFEVAVSKEKWVIVSFEEAGKTHLSNPIRLKHFTKPTEYASDNVKVDSLQTGMPLFSWEDGEYTDTKIYFQVVSDAADNLISGSYTYENSFQYYDLKNVVLNITKGNPLALKIEEKHNFTLMGVSEDNWVNLFSEIEF</sequence>
<dbReference type="Proteomes" id="UP000740413">
    <property type="component" value="Unassembled WGS sequence"/>
</dbReference>
<comment type="caution">
    <text evidence="1">The sequence shown here is derived from an EMBL/GenBank/DDBJ whole genome shotgun (WGS) entry which is preliminary data.</text>
</comment>
<reference evidence="1 2" key="1">
    <citation type="submission" date="2020-06" db="EMBL/GenBank/DDBJ databases">
        <authorList>
            <person name="Isaeva M.P."/>
            <person name="Chernysheva N.Y."/>
        </authorList>
    </citation>
    <scope>NUCLEOTIDE SEQUENCE [LARGE SCALE GENOMIC DNA]</scope>
    <source>
        <strain evidence="1 2">KMM 6746</strain>
    </source>
</reference>
<protein>
    <recommendedName>
        <fullName evidence="3">Lipoprotein</fullName>
    </recommendedName>
</protein>
<reference evidence="2" key="2">
    <citation type="submission" date="2023-07" db="EMBL/GenBank/DDBJ databases">
        <title>Zobellia barbeyronii sp. nov., a new marine flavobacterium, isolated from green and red algae.</title>
        <authorList>
            <person name="Nedashkovskaya O.I."/>
            <person name="Otstavnykh N."/>
            <person name="Zhukova N."/>
            <person name="Guzev K."/>
            <person name="Chausova V."/>
            <person name="Tekutyeva L."/>
            <person name="Mikhailov V."/>
            <person name="Isaeva M."/>
        </authorList>
    </citation>
    <scope>NUCLEOTIDE SEQUENCE [LARGE SCALE GENOMIC DNA]</scope>
    <source>
        <strain evidence="2">KMM 6746</strain>
    </source>
</reference>
<proteinExistence type="predicted"/>
<dbReference type="PROSITE" id="PS51257">
    <property type="entry name" value="PROKAR_LIPOPROTEIN"/>
    <property type="match status" value="1"/>
</dbReference>
<organism evidence="1 2">
    <name type="scientific">Zobellia barbeyronii</name>
    <dbReference type="NCBI Taxonomy" id="2748009"/>
    <lineage>
        <taxon>Bacteria</taxon>
        <taxon>Pseudomonadati</taxon>
        <taxon>Bacteroidota</taxon>
        <taxon>Flavobacteriia</taxon>
        <taxon>Flavobacteriales</taxon>
        <taxon>Flavobacteriaceae</taxon>
        <taxon>Zobellia</taxon>
    </lineage>
</organism>
<name>A0ABS5W8V1_9FLAO</name>
<evidence type="ECO:0000313" key="2">
    <source>
        <dbReference type="Proteomes" id="UP000740413"/>
    </source>
</evidence>
<accession>A0ABS5W8V1</accession>